<reference evidence="1" key="1">
    <citation type="submission" date="2021-05" db="EMBL/GenBank/DDBJ databases">
        <authorList>
            <person name="Pietrasiak N."/>
            <person name="Ward R."/>
            <person name="Stajich J.E."/>
            <person name="Kurbessoian T."/>
        </authorList>
    </citation>
    <scope>NUCLEOTIDE SEQUENCE</scope>
    <source>
        <strain evidence="1">GSE-NOS-MK-12-04C</strain>
    </source>
</reference>
<evidence type="ECO:0008006" key="3">
    <source>
        <dbReference type="Google" id="ProtNLM"/>
    </source>
</evidence>
<protein>
    <recommendedName>
        <fullName evidence="3">Phage late control D family protein</fullName>
    </recommendedName>
</protein>
<gene>
    <name evidence="1" type="ORF">KME60_12595</name>
</gene>
<evidence type="ECO:0000313" key="1">
    <source>
        <dbReference type="EMBL" id="MBW4668229.1"/>
    </source>
</evidence>
<dbReference type="Gene3D" id="3.55.50.10">
    <property type="entry name" value="Baseplate protein-like domains"/>
    <property type="match status" value="1"/>
</dbReference>
<dbReference type="EMBL" id="JAHHGZ010000011">
    <property type="protein sequence ID" value="MBW4668229.1"/>
    <property type="molecule type" value="Genomic_DNA"/>
</dbReference>
<proteinExistence type="predicted"/>
<dbReference type="Proteomes" id="UP000729701">
    <property type="component" value="Unassembled WGS sequence"/>
</dbReference>
<sequence length="366" mass="41140">MKSSASKELFLPDFDVLVNKSPIPLDAELQLIGITVDEDVNIPSMFTLEFAGLDERPLPDIPLIDKPNLFEIGSEITVKLGYHHGKLETVMIGEIVALEPEFHFQLPPSLRVRGYDRRHRLLRGRKTRTFLNKTDSQIATQIAQEAKLTPQVINSKVTHEYVLQANQTDWEFLQARARQIQYEVVVEDKKLFFRPVGNDKPEIITLTFMDDLLEFYPRVSAVGQVDEITVQGWDPLLKKQKIVGRGNKEGSKMGGKKSGAAQSQTAFSKASGVWTSHPIRTQQEADQLANANFNAGVLSFITGEGVCHGRTDLKAGKVIKIDGDRIGKQYRGQYYVTAVNHRLNARTSHYGPGGYYTHFTVQRNAF</sequence>
<dbReference type="AlphaFoldDB" id="A0A951QKV3"/>
<dbReference type="SUPFAM" id="SSF69279">
    <property type="entry name" value="Phage tail proteins"/>
    <property type="match status" value="1"/>
</dbReference>
<name>A0A951QKV3_9CYAN</name>
<evidence type="ECO:0000313" key="2">
    <source>
        <dbReference type="Proteomes" id="UP000729701"/>
    </source>
</evidence>
<organism evidence="1 2">
    <name type="scientific">Cyanomargarita calcarea GSE-NOS-MK-12-04C</name>
    <dbReference type="NCBI Taxonomy" id="2839659"/>
    <lineage>
        <taxon>Bacteria</taxon>
        <taxon>Bacillati</taxon>
        <taxon>Cyanobacteriota</taxon>
        <taxon>Cyanophyceae</taxon>
        <taxon>Nostocales</taxon>
        <taxon>Cyanomargaritaceae</taxon>
        <taxon>Cyanomargarita</taxon>
    </lineage>
</organism>
<accession>A0A951QKV3</accession>
<comment type="caution">
    <text evidence="1">The sequence shown here is derived from an EMBL/GenBank/DDBJ whole genome shotgun (WGS) entry which is preliminary data.</text>
</comment>
<reference evidence="1" key="2">
    <citation type="journal article" date="2022" name="Microbiol. Resour. Announc.">
        <title>Metagenome Sequencing to Explore Phylogenomics of Terrestrial Cyanobacteria.</title>
        <authorList>
            <person name="Ward R.D."/>
            <person name="Stajich J.E."/>
            <person name="Johansen J.R."/>
            <person name="Huntemann M."/>
            <person name="Clum A."/>
            <person name="Foster B."/>
            <person name="Foster B."/>
            <person name="Roux S."/>
            <person name="Palaniappan K."/>
            <person name="Varghese N."/>
            <person name="Mukherjee S."/>
            <person name="Reddy T.B.K."/>
            <person name="Daum C."/>
            <person name="Copeland A."/>
            <person name="Chen I.A."/>
            <person name="Ivanova N.N."/>
            <person name="Kyrpides N.C."/>
            <person name="Shapiro N."/>
            <person name="Eloe-Fadrosh E.A."/>
            <person name="Pietrasiak N."/>
        </authorList>
    </citation>
    <scope>NUCLEOTIDE SEQUENCE</scope>
    <source>
        <strain evidence="1">GSE-NOS-MK-12-04C</strain>
    </source>
</reference>